<comment type="caution">
    <text evidence="1">The sequence shown here is derived from an EMBL/GenBank/DDBJ whole genome shotgun (WGS) entry which is preliminary data.</text>
</comment>
<organism evidence="1 2">
    <name type="scientific">Candidatus Iainarchaeum sp</name>
    <dbReference type="NCBI Taxonomy" id="3101447"/>
    <lineage>
        <taxon>Archaea</taxon>
        <taxon>Candidatus Iainarchaeota</taxon>
        <taxon>Candidatus Iainarchaeia</taxon>
        <taxon>Candidatus Iainarchaeales</taxon>
        <taxon>Candidatus Iainarchaeaceae</taxon>
        <taxon>Candidatus Iainarchaeum</taxon>
    </lineage>
</organism>
<accession>A0A8T4L4N8</accession>
<dbReference type="AlphaFoldDB" id="A0A8T4L4N8"/>
<evidence type="ECO:0000313" key="1">
    <source>
        <dbReference type="EMBL" id="MBS3061791.1"/>
    </source>
</evidence>
<reference evidence="1" key="1">
    <citation type="submission" date="2021-03" db="EMBL/GenBank/DDBJ databases">
        <authorList>
            <person name="Jaffe A."/>
        </authorList>
    </citation>
    <scope>NUCLEOTIDE SEQUENCE</scope>
    <source>
        <strain evidence="1">RIFCSPLOWO2_01_FULL_AR10_48_17</strain>
    </source>
</reference>
<sequence>MKDDTIREEYLKLNKDHESLKEQKRPGNAHLGGFYVRLDPNRGTSLSGSVSEFGVCDFSYEERKFFSEEDRQKKVSKLIETFGYAISLIFLSFGESDIVIWLQLPLGRKEIQEILDFLPSTGTFKKYETPIIHTLANDEQVQKARNDFYQKLSECVDGQQTEHWRFSKDIEQEKKTAFQITINEVKNIQIGKTTGHNITLEFMKNCSTFKKYIFPLEEKSFKKTIERIRNAQVK</sequence>
<gene>
    <name evidence="1" type="ORF">J4215_04385</name>
</gene>
<dbReference type="EMBL" id="JAGVWC010000010">
    <property type="protein sequence ID" value="MBS3061791.1"/>
    <property type="molecule type" value="Genomic_DNA"/>
</dbReference>
<protein>
    <submittedName>
        <fullName evidence="1">Uncharacterized protein</fullName>
    </submittedName>
</protein>
<dbReference type="Proteomes" id="UP000675968">
    <property type="component" value="Unassembled WGS sequence"/>
</dbReference>
<evidence type="ECO:0000313" key="2">
    <source>
        <dbReference type="Proteomes" id="UP000675968"/>
    </source>
</evidence>
<name>A0A8T4L4N8_9ARCH</name>
<proteinExistence type="predicted"/>
<reference evidence="1" key="2">
    <citation type="submission" date="2021-05" db="EMBL/GenBank/DDBJ databases">
        <title>Protein family content uncovers lineage relationships and bacterial pathway maintenance mechanisms in DPANN archaea.</title>
        <authorList>
            <person name="Castelle C.J."/>
            <person name="Meheust R."/>
            <person name="Jaffe A.L."/>
            <person name="Seitz K."/>
            <person name="Gong X."/>
            <person name="Baker B.J."/>
            <person name="Banfield J.F."/>
        </authorList>
    </citation>
    <scope>NUCLEOTIDE SEQUENCE</scope>
    <source>
        <strain evidence="1">RIFCSPLOWO2_01_FULL_AR10_48_17</strain>
    </source>
</reference>